<reference evidence="2 3" key="1">
    <citation type="submission" date="2019-08" db="EMBL/GenBank/DDBJ databases">
        <title>Paraburkholderia simonii sp. nov. and P. youngii sp. nov. Brazilian and Mexican Mimosa-associated rhizobia.</title>
        <authorList>
            <person name="Mavima L."/>
            <person name="Beukes C.W."/>
            <person name="Palmer M."/>
            <person name="De Meyer S.E."/>
            <person name="James E.K."/>
            <person name="Maluk M."/>
            <person name="Avontuur J.R."/>
            <person name="Chan W.Y."/>
            <person name="Venter S.N."/>
            <person name="Steenkamp E.T."/>
        </authorList>
    </citation>
    <scope>NUCLEOTIDE SEQUENCE [LARGE SCALE GENOMIC DNA]</scope>
    <source>
        <strain evidence="2 3">JPY454</strain>
    </source>
</reference>
<dbReference type="EMBL" id="VOMC01000027">
    <property type="protein sequence ID" value="NVI06832.1"/>
    <property type="molecule type" value="Genomic_DNA"/>
</dbReference>
<dbReference type="InterPro" id="IPR020845">
    <property type="entry name" value="AMP-binding_CS"/>
</dbReference>
<comment type="caution">
    <text evidence="2">The sequence shown here is derived from an EMBL/GenBank/DDBJ whole genome shotgun (WGS) entry which is preliminary data.</text>
</comment>
<feature type="domain" description="AMP-dependent synthetase/ligase" evidence="1">
    <location>
        <begin position="52"/>
        <end position="434"/>
    </location>
</feature>
<accession>A0ABX2NQV5</accession>
<dbReference type="Proteomes" id="UP000821598">
    <property type="component" value="Unassembled WGS sequence"/>
</dbReference>
<organism evidence="2 3">
    <name type="scientific">Paraburkholderia youngii</name>
    <dbReference type="NCBI Taxonomy" id="2782701"/>
    <lineage>
        <taxon>Bacteria</taxon>
        <taxon>Pseudomonadati</taxon>
        <taxon>Pseudomonadota</taxon>
        <taxon>Betaproteobacteria</taxon>
        <taxon>Burkholderiales</taxon>
        <taxon>Burkholderiaceae</taxon>
        <taxon>Paraburkholderia</taxon>
    </lineage>
</organism>
<protein>
    <submittedName>
        <fullName evidence="2">AMP-binding protein</fullName>
    </submittedName>
</protein>
<dbReference type="InterPro" id="IPR000873">
    <property type="entry name" value="AMP-dep_synth/lig_dom"/>
</dbReference>
<dbReference type="RefSeq" id="WP_176368115.1">
    <property type="nucleotide sequence ID" value="NZ_VOMC01000027.1"/>
</dbReference>
<dbReference type="PROSITE" id="PS00455">
    <property type="entry name" value="AMP_BINDING"/>
    <property type="match status" value="1"/>
</dbReference>
<proteinExistence type="predicted"/>
<keyword evidence="3" id="KW-1185">Reference proteome</keyword>
<evidence type="ECO:0000313" key="2">
    <source>
        <dbReference type="EMBL" id="NVI06832.1"/>
    </source>
</evidence>
<name>A0ABX2NQV5_9BURK</name>
<dbReference type="Pfam" id="PF00501">
    <property type="entry name" value="AMP-binding"/>
    <property type="match status" value="1"/>
</dbReference>
<sequence length="627" mass="68901">MSITPLNIADYPFRETGFRTPSVVVEPRTSEILLLRSGHPLPAQPGCTVDWLEHWVAKRPGAPMLVERDANGEWRTMTCQQVWDAVRSIASMLLSSGASREKPVAILSENSTEQALLTWGALYAGVPVSPVSPAYSLMGGDYARIRAAFEVIRPHIVFVQDAERFAGALAALRVPAERTLAARHPAPQMLSFADWLAATPNLELASHHASLTPDMPAKYMFTSGSTGIPKAVVITRRMMAAAQEMAAQVFERDPETQPAYLEWLPWHHVMGGNIVMNRVLRFGATLYIDEGRPLPGRFDATLKNLRDVAPSLYFNVPAGLSLLIAALERDEAFAQHFFSRLTYAYYGGAVLSRELYDRFQAVSIRTTGHRTVLTSVFGATETAGPAVTQYWAVDDVGCIGLPLPGVELKLVEDSALPGRYEMRIRGDNIVREYLNAPAQSRDAFDEDGFYKLGDAVRFVDPKCPERGLRFAGRFAEDFKLANGTWVRTAALRTRLLDSCLPLLKEAVIAHDGDNALGALAWPDLDACREFLGAPAGAQVEQLRSDPKLIAELARRLELVNAGQTGASMRIERVGLLSEPPSLQAYEVTDKGSLNQRAVIERRASDVNALFREPYPAHVVVPGTVPSR</sequence>
<evidence type="ECO:0000259" key="1">
    <source>
        <dbReference type="Pfam" id="PF00501"/>
    </source>
</evidence>
<dbReference type="Gene3D" id="3.40.50.12780">
    <property type="entry name" value="N-terminal domain of ligase-like"/>
    <property type="match status" value="1"/>
</dbReference>
<dbReference type="SUPFAM" id="SSF56801">
    <property type="entry name" value="Acetyl-CoA synthetase-like"/>
    <property type="match status" value="1"/>
</dbReference>
<gene>
    <name evidence="2" type="ORF">FSB64_24345</name>
</gene>
<dbReference type="PANTHER" id="PTHR24096:SF420">
    <property type="entry name" value="LONG-CHAIN-FATTY-ACID--COA LIGASE-RELATED"/>
    <property type="match status" value="1"/>
</dbReference>
<dbReference type="InterPro" id="IPR042099">
    <property type="entry name" value="ANL_N_sf"/>
</dbReference>
<evidence type="ECO:0000313" key="3">
    <source>
        <dbReference type="Proteomes" id="UP000821598"/>
    </source>
</evidence>
<dbReference type="PANTHER" id="PTHR24096">
    <property type="entry name" value="LONG-CHAIN-FATTY-ACID--COA LIGASE"/>
    <property type="match status" value="1"/>
</dbReference>